<feature type="region of interest" description="Disordered" evidence="1">
    <location>
        <begin position="43"/>
        <end position="70"/>
    </location>
</feature>
<reference evidence="3 4" key="1">
    <citation type="submission" date="2016-10" db="EMBL/GenBank/DDBJ databases">
        <authorList>
            <person name="de Groot N.N."/>
        </authorList>
    </citation>
    <scope>NUCLEOTIDE SEQUENCE [LARGE SCALE GENOMIC DNA]</scope>
    <source>
        <strain evidence="3 4">VTM1R29</strain>
    </source>
</reference>
<accession>A0A1H7XG14</accession>
<evidence type="ECO:0008006" key="5">
    <source>
        <dbReference type="Google" id="ProtNLM"/>
    </source>
</evidence>
<keyword evidence="2" id="KW-1133">Transmembrane helix</keyword>
<organism evidence="3 4">
    <name type="scientific">Streptococcus gallolyticus</name>
    <dbReference type="NCBI Taxonomy" id="315405"/>
    <lineage>
        <taxon>Bacteria</taxon>
        <taxon>Bacillati</taxon>
        <taxon>Bacillota</taxon>
        <taxon>Bacilli</taxon>
        <taxon>Lactobacillales</taxon>
        <taxon>Streptococcaceae</taxon>
        <taxon>Streptococcus</taxon>
    </lineage>
</organism>
<dbReference type="AlphaFoldDB" id="A0A1H7XG14"/>
<name>A0A1H7XG14_9STRE</name>
<evidence type="ECO:0000313" key="4">
    <source>
        <dbReference type="Proteomes" id="UP000182764"/>
    </source>
</evidence>
<dbReference type="Proteomes" id="UP000182764">
    <property type="component" value="Unassembled WGS sequence"/>
</dbReference>
<protein>
    <recommendedName>
        <fullName evidence="5">DUF4352 domain-containing protein</fullName>
    </recommendedName>
</protein>
<dbReference type="RefSeq" id="WP_256202245.1">
    <property type="nucleotide sequence ID" value="NZ_FNUH01000005.1"/>
</dbReference>
<keyword evidence="2" id="KW-0812">Transmembrane</keyword>
<evidence type="ECO:0000256" key="1">
    <source>
        <dbReference type="SAM" id="MobiDB-lite"/>
    </source>
</evidence>
<feature type="transmembrane region" description="Helical" evidence="2">
    <location>
        <begin position="23"/>
        <end position="42"/>
    </location>
</feature>
<sequence length="198" mass="21807">MAKKIKAEDGKVYVEKKPFYKRVWFIVLAALVVIGVLANMGGSDDSKETASKSTTTSETSTAVSSSKASSEETEATYKVGDVITFDDEAEFTITGAEWTDERNEFDDTNPERVLKVTYNVKNLSNDDYVLGTDLELYVNGQKMDTYPNDSTFDSISKGRSYEGAVEYFGVNGSGDIEVEVEPSFSFTTEPAVVKLDIQ</sequence>
<proteinExistence type="predicted"/>
<evidence type="ECO:0000313" key="3">
    <source>
        <dbReference type="EMBL" id="SEM32554.1"/>
    </source>
</evidence>
<gene>
    <name evidence="3" type="ORF">SAMN04487839_11426</name>
</gene>
<feature type="compositionally biased region" description="Low complexity" evidence="1">
    <location>
        <begin position="51"/>
        <end position="68"/>
    </location>
</feature>
<keyword evidence="2" id="KW-0472">Membrane</keyword>
<dbReference type="EMBL" id="FOBM01000014">
    <property type="protein sequence ID" value="SEM32554.1"/>
    <property type="molecule type" value="Genomic_DNA"/>
</dbReference>
<evidence type="ECO:0000256" key="2">
    <source>
        <dbReference type="SAM" id="Phobius"/>
    </source>
</evidence>